<dbReference type="STRING" id="9244.A0A091J1S6"/>
<name>A0A091J1S6_CALAN</name>
<organism evidence="2 3">
    <name type="scientific">Calypte anna</name>
    <name type="common">Anna's hummingbird</name>
    <name type="synonym">Archilochus anna</name>
    <dbReference type="NCBI Taxonomy" id="9244"/>
    <lineage>
        <taxon>Eukaryota</taxon>
        <taxon>Metazoa</taxon>
        <taxon>Chordata</taxon>
        <taxon>Craniata</taxon>
        <taxon>Vertebrata</taxon>
        <taxon>Euteleostomi</taxon>
        <taxon>Archelosauria</taxon>
        <taxon>Archosauria</taxon>
        <taxon>Dinosauria</taxon>
        <taxon>Saurischia</taxon>
        <taxon>Theropoda</taxon>
        <taxon>Coelurosauria</taxon>
        <taxon>Aves</taxon>
        <taxon>Neognathae</taxon>
        <taxon>Neoaves</taxon>
        <taxon>Strisores</taxon>
        <taxon>Apodiformes</taxon>
        <taxon>Trochilidae</taxon>
        <taxon>Calypte</taxon>
    </lineage>
</organism>
<sequence length="118" mass="13019">AEPVTCSPERRDHHHQVPGWPLPQHTAPADNSRPDTEAAQLHTTEEGLQAVDNLLEIMKISPCLEATKVQENANTSFDPETQMEKNITGSQNVQASREPVPTSKEKPSDVFLPSERTA</sequence>
<feature type="non-terminal residue" evidence="2">
    <location>
        <position position="118"/>
    </location>
</feature>
<evidence type="ECO:0000313" key="2">
    <source>
        <dbReference type="EMBL" id="KFP05766.1"/>
    </source>
</evidence>
<evidence type="ECO:0000313" key="3">
    <source>
        <dbReference type="Proteomes" id="UP000054308"/>
    </source>
</evidence>
<dbReference type="EMBL" id="KL218475">
    <property type="protein sequence ID" value="KFP05766.1"/>
    <property type="molecule type" value="Genomic_DNA"/>
</dbReference>
<dbReference type="Proteomes" id="UP000054308">
    <property type="component" value="Unassembled WGS sequence"/>
</dbReference>
<feature type="region of interest" description="Disordered" evidence="1">
    <location>
        <begin position="71"/>
        <end position="118"/>
    </location>
</feature>
<reference evidence="2 3" key="1">
    <citation type="submission" date="2014-04" db="EMBL/GenBank/DDBJ databases">
        <title>Genome evolution of avian class.</title>
        <authorList>
            <person name="Zhang G."/>
            <person name="Li C."/>
        </authorList>
    </citation>
    <scope>NUCLEOTIDE SEQUENCE [LARGE SCALE GENOMIC DNA]</scope>
    <source>
        <strain evidence="2">BGI_N300</strain>
    </source>
</reference>
<keyword evidence="3" id="KW-1185">Reference proteome</keyword>
<dbReference type="AlphaFoldDB" id="A0A091J1S6"/>
<protein>
    <submittedName>
        <fullName evidence="2">Uncharacterized protein</fullName>
    </submittedName>
</protein>
<accession>A0A091J1S6</accession>
<gene>
    <name evidence="2" type="ORF">N300_05534</name>
</gene>
<evidence type="ECO:0000256" key="1">
    <source>
        <dbReference type="SAM" id="MobiDB-lite"/>
    </source>
</evidence>
<proteinExistence type="predicted"/>
<feature type="compositionally biased region" description="Polar residues" evidence="1">
    <location>
        <begin position="71"/>
        <end position="95"/>
    </location>
</feature>
<feature type="region of interest" description="Disordered" evidence="1">
    <location>
        <begin position="1"/>
        <end position="38"/>
    </location>
</feature>
<feature type="non-terminal residue" evidence="2">
    <location>
        <position position="1"/>
    </location>
</feature>